<name>A0A948RT42_UNCEI</name>
<accession>A0A948RT42</accession>
<organism evidence="1 2">
    <name type="scientific">Eiseniibacteriota bacterium</name>
    <dbReference type="NCBI Taxonomy" id="2212470"/>
    <lineage>
        <taxon>Bacteria</taxon>
        <taxon>Candidatus Eiseniibacteriota</taxon>
    </lineage>
</organism>
<reference evidence="1" key="1">
    <citation type="submission" date="2021-05" db="EMBL/GenBank/DDBJ databases">
        <title>Energy efficiency and biological interactions define the core microbiome of deep oligotrophic groundwater.</title>
        <authorList>
            <person name="Mehrshad M."/>
            <person name="Lopez-Fernandez M."/>
            <person name="Bell E."/>
            <person name="Bernier-Latmani R."/>
            <person name="Bertilsson S."/>
            <person name="Dopson M."/>
        </authorList>
    </citation>
    <scope>NUCLEOTIDE SEQUENCE</scope>
    <source>
        <strain evidence="1">Modern_marine.mb.64</strain>
    </source>
</reference>
<dbReference type="EMBL" id="JAHJDP010000032">
    <property type="protein sequence ID" value="MBU2690515.1"/>
    <property type="molecule type" value="Genomic_DNA"/>
</dbReference>
<evidence type="ECO:0000313" key="2">
    <source>
        <dbReference type="Proteomes" id="UP000777784"/>
    </source>
</evidence>
<protein>
    <submittedName>
        <fullName evidence="1">Uncharacterized protein</fullName>
    </submittedName>
</protein>
<proteinExistence type="predicted"/>
<evidence type="ECO:0000313" key="1">
    <source>
        <dbReference type="EMBL" id="MBU2690515.1"/>
    </source>
</evidence>
<gene>
    <name evidence="1" type="ORF">KJ970_06265</name>
</gene>
<dbReference type="AlphaFoldDB" id="A0A948RT42"/>
<dbReference type="Proteomes" id="UP000777784">
    <property type="component" value="Unassembled WGS sequence"/>
</dbReference>
<sequence>MSDFRIPGSQEVAIKIDSAGDEIDMYGISGAPIFMIPALLGLLDHIDNKLNIIEV</sequence>
<comment type="caution">
    <text evidence="1">The sequence shown here is derived from an EMBL/GenBank/DDBJ whole genome shotgun (WGS) entry which is preliminary data.</text>
</comment>